<keyword evidence="1 8" id="KW-0645">Protease</keyword>
<evidence type="ECO:0000259" key="6">
    <source>
        <dbReference type="SMART" id="SM00235"/>
    </source>
</evidence>
<keyword evidence="2" id="KW-0479">Metal-binding</keyword>
<dbReference type="Proteomes" id="UP000321917">
    <property type="component" value="Unassembled WGS sequence"/>
</dbReference>
<evidence type="ECO:0000256" key="4">
    <source>
        <dbReference type="ARBA" id="ARBA00022833"/>
    </source>
</evidence>
<dbReference type="PANTHER" id="PTHR10201">
    <property type="entry name" value="MATRIX METALLOPROTEINASE"/>
    <property type="match status" value="1"/>
</dbReference>
<evidence type="ECO:0000313" key="8">
    <source>
        <dbReference type="EMBL" id="TWX65830.1"/>
    </source>
</evidence>
<feature type="domain" description="Peptidase metallopeptidase" evidence="6">
    <location>
        <begin position="39"/>
        <end position="219"/>
    </location>
</feature>
<dbReference type="Pfam" id="PF00413">
    <property type="entry name" value="Peptidase_M10"/>
    <property type="match status" value="1"/>
</dbReference>
<dbReference type="GO" id="GO:0008270">
    <property type="term" value="F:zinc ion binding"/>
    <property type="evidence" value="ECO:0007669"/>
    <property type="project" value="InterPro"/>
</dbReference>
<dbReference type="InterPro" id="IPR013424">
    <property type="entry name" value="Ice-binding_C"/>
</dbReference>
<dbReference type="NCBIfam" id="TIGR02595">
    <property type="entry name" value="PEP_CTERM"/>
    <property type="match status" value="1"/>
</dbReference>
<dbReference type="AlphaFoldDB" id="A0A5C6QB18"/>
<evidence type="ECO:0000256" key="5">
    <source>
        <dbReference type="ARBA" id="ARBA00023049"/>
    </source>
</evidence>
<sequence length="248" mass="26851">MNLSLNFISRFKIRKILMIVNLCVMLTFTNTVNANIILVGNGWDGPGQGAVDVKYYFGTMTTDNSLLAGNIHSAFLVAFDAWSNATNNNLTFTETLFSGENNSIDISFVNKVHGDNSNFGSRVLAHAFYPDDRNPAIIAGDLHMNDEGFSWEIGDSLGSAAFDITRIAVHEIGHSIGIGHTQSGFSGNIMDPTISSRGLFSGLSAGDIDAACSLYLCDSVKVSEPATLVLILLGAFWTMISTRRKVRK</sequence>
<evidence type="ECO:0000256" key="2">
    <source>
        <dbReference type="ARBA" id="ARBA00022723"/>
    </source>
</evidence>
<proteinExistence type="predicted"/>
<dbReference type="OrthoDB" id="733404at2"/>
<keyword evidence="3" id="KW-0378">Hydrolase</keyword>
<dbReference type="RefSeq" id="WP_146796324.1">
    <property type="nucleotide sequence ID" value="NZ_VOLP01000001.1"/>
</dbReference>
<dbReference type="GO" id="GO:0031012">
    <property type="term" value="C:extracellular matrix"/>
    <property type="evidence" value="ECO:0007669"/>
    <property type="project" value="InterPro"/>
</dbReference>
<protein>
    <submittedName>
        <fullName evidence="8">Matrixin family metalloprotease</fullName>
    </submittedName>
</protein>
<name>A0A5C6QB18_9GAMM</name>
<dbReference type="EMBL" id="VOLQ01000021">
    <property type="protein sequence ID" value="TWX65830.1"/>
    <property type="molecule type" value="Genomic_DNA"/>
</dbReference>
<dbReference type="GO" id="GO:0006508">
    <property type="term" value="P:proteolysis"/>
    <property type="evidence" value="ECO:0007669"/>
    <property type="project" value="UniProtKB-KW"/>
</dbReference>
<gene>
    <name evidence="7" type="ORF">ESZ26_01080</name>
    <name evidence="8" type="ORF">ESZ27_11640</name>
</gene>
<organism evidence="8 10">
    <name type="scientific">Colwellia hornerae</name>
    <dbReference type="NCBI Taxonomy" id="89402"/>
    <lineage>
        <taxon>Bacteria</taxon>
        <taxon>Pseudomonadati</taxon>
        <taxon>Pseudomonadota</taxon>
        <taxon>Gammaproteobacteria</taxon>
        <taxon>Alteromonadales</taxon>
        <taxon>Colwelliaceae</taxon>
        <taxon>Colwellia</taxon>
    </lineage>
</organism>
<dbReference type="PANTHER" id="PTHR10201:SF323">
    <property type="entry name" value="MATRIX METALLOPROTEINASE-21"/>
    <property type="match status" value="1"/>
</dbReference>
<evidence type="ECO:0000256" key="1">
    <source>
        <dbReference type="ARBA" id="ARBA00022670"/>
    </source>
</evidence>
<dbReference type="InterPro" id="IPR024079">
    <property type="entry name" value="MetalloPept_cat_dom_sf"/>
</dbReference>
<keyword evidence="5 8" id="KW-0482">Metalloprotease</keyword>
<dbReference type="InterPro" id="IPR006026">
    <property type="entry name" value="Peptidase_Metallo"/>
</dbReference>
<reference evidence="8 10" key="1">
    <citation type="submission" date="2019-07" db="EMBL/GenBank/DDBJ databases">
        <title>Genomes of sea-ice associated Colwellia species.</title>
        <authorList>
            <person name="Bowman J.P."/>
        </authorList>
    </citation>
    <scope>NUCLEOTIDE SEQUENCE [LARGE SCALE GENOMIC DNA]</scope>
    <source>
        <strain evidence="7 9">ACAM 607</strain>
        <strain evidence="8 10">IC036</strain>
    </source>
</reference>
<accession>A0A5C6QB18</accession>
<evidence type="ECO:0000313" key="7">
    <source>
        <dbReference type="EMBL" id="TWX62936.1"/>
    </source>
</evidence>
<dbReference type="SUPFAM" id="SSF55486">
    <property type="entry name" value="Metalloproteases ('zincins'), catalytic domain"/>
    <property type="match status" value="1"/>
</dbReference>
<comment type="caution">
    <text evidence="8">The sequence shown here is derived from an EMBL/GenBank/DDBJ whole genome shotgun (WGS) entry which is preliminary data.</text>
</comment>
<dbReference type="EMBL" id="VOLR01000001">
    <property type="protein sequence ID" value="TWX62936.1"/>
    <property type="molecule type" value="Genomic_DNA"/>
</dbReference>
<keyword evidence="4" id="KW-0862">Zinc</keyword>
<evidence type="ECO:0000313" key="10">
    <source>
        <dbReference type="Proteomes" id="UP000321917"/>
    </source>
</evidence>
<dbReference type="Proteomes" id="UP000321525">
    <property type="component" value="Unassembled WGS sequence"/>
</dbReference>
<keyword evidence="9" id="KW-1185">Reference proteome</keyword>
<dbReference type="SMART" id="SM00235">
    <property type="entry name" value="ZnMc"/>
    <property type="match status" value="1"/>
</dbReference>
<dbReference type="GO" id="GO:0004222">
    <property type="term" value="F:metalloendopeptidase activity"/>
    <property type="evidence" value="ECO:0007669"/>
    <property type="project" value="InterPro"/>
</dbReference>
<evidence type="ECO:0000313" key="9">
    <source>
        <dbReference type="Proteomes" id="UP000321525"/>
    </source>
</evidence>
<dbReference type="InterPro" id="IPR001818">
    <property type="entry name" value="Pept_M10_metallopeptidase"/>
</dbReference>
<evidence type="ECO:0000256" key="3">
    <source>
        <dbReference type="ARBA" id="ARBA00022801"/>
    </source>
</evidence>
<dbReference type="Gene3D" id="3.40.390.10">
    <property type="entry name" value="Collagenase (Catalytic Domain)"/>
    <property type="match status" value="1"/>
</dbReference>